<evidence type="ECO:0000256" key="12">
    <source>
        <dbReference type="HAMAP-Rule" id="MF_01916"/>
    </source>
</evidence>
<evidence type="ECO:0000256" key="7">
    <source>
        <dbReference type="ARBA" id="ARBA00022989"/>
    </source>
</evidence>
<evidence type="ECO:0000256" key="6">
    <source>
        <dbReference type="ARBA" id="ARBA00022737"/>
    </source>
</evidence>
<evidence type="ECO:0000256" key="1">
    <source>
        <dbReference type="ARBA" id="ARBA00004651"/>
    </source>
</evidence>
<evidence type="ECO:0000313" key="15">
    <source>
        <dbReference type="EMBL" id="MFD2914556.1"/>
    </source>
</evidence>
<feature type="active site" evidence="12">
    <location>
        <position position="219"/>
    </location>
</feature>
<dbReference type="CDD" id="cd09112">
    <property type="entry name" value="PLDc_CLS_2"/>
    <property type="match status" value="1"/>
</dbReference>
<dbReference type="CDD" id="cd09110">
    <property type="entry name" value="PLDc_CLS_1"/>
    <property type="match status" value="1"/>
</dbReference>
<evidence type="ECO:0000256" key="9">
    <source>
        <dbReference type="ARBA" id="ARBA00023136"/>
    </source>
</evidence>
<keyword evidence="3 12" id="KW-0444">Lipid biosynthesis</keyword>
<comment type="similarity">
    <text evidence="12">Belongs to the phospholipase D family. Cardiolipin synthase subfamily.</text>
</comment>
<comment type="catalytic activity">
    <reaction evidence="12">
        <text>2 a 1,2-diacyl-sn-glycero-3-phospho-(1'-sn-glycerol) = a cardiolipin + glycerol</text>
        <dbReference type="Rhea" id="RHEA:31451"/>
        <dbReference type="ChEBI" id="CHEBI:17754"/>
        <dbReference type="ChEBI" id="CHEBI:62237"/>
        <dbReference type="ChEBI" id="CHEBI:64716"/>
    </reaction>
</comment>
<evidence type="ECO:0000256" key="8">
    <source>
        <dbReference type="ARBA" id="ARBA00023098"/>
    </source>
</evidence>
<dbReference type="InterPro" id="IPR030874">
    <property type="entry name" value="Cardiolipin_synth_Firmi"/>
</dbReference>
<protein>
    <recommendedName>
        <fullName evidence="12 13">Cardiolipin synthase</fullName>
        <shortName evidence="12">CL synthase</shortName>
        <ecNumber evidence="12 13">2.7.8.-</ecNumber>
    </recommendedName>
</protein>
<comment type="caution">
    <text evidence="15">The sequence shown here is derived from an EMBL/GenBank/DDBJ whole genome shotgun (WGS) entry which is preliminary data.</text>
</comment>
<comment type="subcellular location">
    <subcellularLocation>
        <location evidence="1 12">Cell membrane</location>
        <topology evidence="1 12">Multi-pass membrane protein</topology>
    </subcellularLocation>
</comment>
<accession>A0ABW5ZRM3</accession>
<evidence type="ECO:0000259" key="14">
    <source>
        <dbReference type="PROSITE" id="PS50035"/>
    </source>
</evidence>
<keyword evidence="16" id="KW-1185">Reference proteome</keyword>
<keyword evidence="9 12" id="KW-0472">Membrane</keyword>
<keyword evidence="11 12" id="KW-1208">Phospholipid metabolism</keyword>
<dbReference type="InterPro" id="IPR001736">
    <property type="entry name" value="PLipase_D/transphosphatidylase"/>
</dbReference>
<dbReference type="Proteomes" id="UP001597548">
    <property type="component" value="Unassembled WGS sequence"/>
</dbReference>
<keyword evidence="6" id="KW-0677">Repeat</keyword>
<evidence type="ECO:0000256" key="11">
    <source>
        <dbReference type="ARBA" id="ARBA00023264"/>
    </source>
</evidence>
<evidence type="ECO:0000256" key="13">
    <source>
        <dbReference type="NCBIfam" id="TIGR04265"/>
    </source>
</evidence>
<reference evidence="16" key="1">
    <citation type="journal article" date="2019" name="Int. J. Syst. Evol. Microbiol.">
        <title>The Global Catalogue of Microorganisms (GCM) 10K type strain sequencing project: providing services to taxonomists for standard genome sequencing and annotation.</title>
        <authorList>
            <consortium name="The Broad Institute Genomics Platform"/>
            <consortium name="The Broad Institute Genome Sequencing Center for Infectious Disease"/>
            <person name="Wu L."/>
            <person name="Ma J."/>
        </authorList>
    </citation>
    <scope>NUCLEOTIDE SEQUENCE [LARGE SCALE GENOMIC DNA]</scope>
    <source>
        <strain evidence="16">KCTC 32514</strain>
    </source>
</reference>
<dbReference type="RefSeq" id="WP_194507760.1">
    <property type="nucleotide sequence ID" value="NZ_JADILU010000003.1"/>
</dbReference>
<dbReference type="EMBL" id="JBHUOS010000001">
    <property type="protein sequence ID" value="MFD2914556.1"/>
    <property type="molecule type" value="Genomic_DNA"/>
</dbReference>
<dbReference type="PANTHER" id="PTHR21248">
    <property type="entry name" value="CARDIOLIPIN SYNTHASE"/>
    <property type="match status" value="1"/>
</dbReference>
<evidence type="ECO:0000256" key="10">
    <source>
        <dbReference type="ARBA" id="ARBA00023209"/>
    </source>
</evidence>
<feature type="transmembrane region" description="Helical" evidence="12">
    <location>
        <begin position="30"/>
        <end position="50"/>
    </location>
</feature>
<dbReference type="PANTHER" id="PTHR21248:SF20">
    <property type="entry name" value="CARDIOLIPIN SYNTHASE YWIE-RELATED"/>
    <property type="match status" value="1"/>
</dbReference>
<dbReference type="EC" id="2.7.8.-" evidence="12 13"/>
<dbReference type="InterPro" id="IPR022924">
    <property type="entry name" value="Cardiolipin_synthase"/>
</dbReference>
<evidence type="ECO:0000256" key="3">
    <source>
        <dbReference type="ARBA" id="ARBA00022516"/>
    </source>
</evidence>
<comment type="function">
    <text evidence="12">Catalyzes the reversible phosphatidyl group transfer from one phosphatidylglycerol molecule to another to form cardiolipin (CL) (diphosphatidylglycerol) and glycerol.</text>
</comment>
<feature type="transmembrane region" description="Helical" evidence="12">
    <location>
        <begin position="5"/>
        <end position="24"/>
    </location>
</feature>
<dbReference type="Gene3D" id="3.30.870.10">
    <property type="entry name" value="Endonuclease Chain A"/>
    <property type="match status" value="2"/>
</dbReference>
<evidence type="ECO:0000313" key="16">
    <source>
        <dbReference type="Proteomes" id="UP001597548"/>
    </source>
</evidence>
<keyword evidence="8 12" id="KW-0443">Lipid metabolism</keyword>
<dbReference type="InterPro" id="IPR025202">
    <property type="entry name" value="PLD-like_dom"/>
</dbReference>
<name>A0ABW5ZRM3_9FLAO</name>
<feature type="active site" evidence="12">
    <location>
        <position position="398"/>
    </location>
</feature>
<organism evidence="15 16">
    <name type="scientific">Psychroserpens luteus</name>
    <dbReference type="NCBI Taxonomy" id="1434066"/>
    <lineage>
        <taxon>Bacteria</taxon>
        <taxon>Pseudomonadati</taxon>
        <taxon>Bacteroidota</taxon>
        <taxon>Flavobacteriia</taxon>
        <taxon>Flavobacteriales</taxon>
        <taxon>Flavobacteriaceae</taxon>
        <taxon>Psychroserpens</taxon>
    </lineage>
</organism>
<feature type="active site" evidence="12">
    <location>
        <position position="396"/>
    </location>
</feature>
<dbReference type="NCBIfam" id="TIGR04265">
    <property type="entry name" value="bac_cardiolipin"/>
    <property type="match status" value="1"/>
</dbReference>
<dbReference type="Pfam" id="PF13396">
    <property type="entry name" value="PLDc_N"/>
    <property type="match status" value="1"/>
</dbReference>
<dbReference type="InterPro" id="IPR027379">
    <property type="entry name" value="CLS_N"/>
</dbReference>
<keyword evidence="5 12" id="KW-0812">Transmembrane</keyword>
<gene>
    <name evidence="15" type="primary">cls</name>
    <name evidence="15" type="ORF">ACFS29_02815</name>
</gene>
<feature type="active site" evidence="12">
    <location>
        <position position="221"/>
    </location>
</feature>
<evidence type="ECO:0000256" key="5">
    <source>
        <dbReference type="ARBA" id="ARBA00022692"/>
    </source>
</evidence>
<feature type="active site" evidence="12">
    <location>
        <position position="403"/>
    </location>
</feature>
<dbReference type="SMART" id="SM00155">
    <property type="entry name" value="PLDc"/>
    <property type="match status" value="2"/>
</dbReference>
<dbReference type="Pfam" id="PF13091">
    <property type="entry name" value="PLDc_2"/>
    <property type="match status" value="2"/>
</dbReference>
<keyword evidence="7 12" id="KW-1133">Transmembrane helix</keyword>
<keyword evidence="4 12" id="KW-0808">Transferase</keyword>
<evidence type="ECO:0000256" key="4">
    <source>
        <dbReference type="ARBA" id="ARBA00022679"/>
    </source>
</evidence>
<feature type="domain" description="PLD phosphodiesterase" evidence="14">
    <location>
        <begin position="391"/>
        <end position="418"/>
    </location>
</feature>
<dbReference type="PROSITE" id="PS50035">
    <property type="entry name" value="PLD"/>
    <property type="match status" value="2"/>
</dbReference>
<feature type="active site" evidence="12">
    <location>
        <position position="226"/>
    </location>
</feature>
<dbReference type="HAMAP" id="MF_01916">
    <property type="entry name" value="Cardiolipin_synth_Cls"/>
    <property type="match status" value="1"/>
</dbReference>
<evidence type="ECO:0000256" key="2">
    <source>
        <dbReference type="ARBA" id="ARBA00022475"/>
    </source>
</evidence>
<proteinExistence type="inferred from homology"/>
<sequence length="478" mass="54078">MIIAIILYFLLAFVLMGRLLLYGVRPTKTLAWLLAIFTVPVGGMLFYFILGRNRRKNKFYTLKKTKEISKYYANVEDYYSKLDNTKNSTIPNAIKEHIKLAKLITKGSKFLPSTGNELIPLKNGKATFEAIFAALEKAEKFIHIQYYIFEEGDLAEKFKTILIEKVKKGVEVRFLYDALGSRTLSNSYINSLKAEGIEVYAFLPMKLGRLLSSINYRNHRKIVIVDGIVAFTGGINVSDKYITGDPVLGKWYDMHLQLKGTIVNSLQAVFTMDWSFASGKDNLLNTKYILKHSTLGKSVAQIVASGPDSDFSSIQQLYFSIINSAKQYVYITNPYIIPGEAILQALQVAAMSGVDIRVLLSTNSDSFLVKWNVRSYFEDLLASGVKIYLYPDGFLHSKVIISDDALTSIGTANLDIRSFEQNYEVNALIYDSKITKELKQDFLNDCNKSSQMDYQQHLKRPKTDRLKEGIAKVFSPVL</sequence>
<keyword evidence="2 12" id="KW-1003">Cell membrane</keyword>
<feature type="domain" description="PLD phosphodiesterase" evidence="14">
    <location>
        <begin position="214"/>
        <end position="241"/>
    </location>
</feature>
<keyword evidence="10 12" id="KW-0594">Phospholipid biosynthesis</keyword>
<dbReference type="SUPFAM" id="SSF56024">
    <property type="entry name" value="Phospholipase D/nuclease"/>
    <property type="match status" value="2"/>
</dbReference>